<dbReference type="VEuPathDB" id="TriTrypDB:ECC02_000928"/>
<organism evidence="3 4">
    <name type="scientific">Trypanosoma cruzi</name>
    <dbReference type="NCBI Taxonomy" id="5693"/>
    <lineage>
        <taxon>Eukaryota</taxon>
        <taxon>Discoba</taxon>
        <taxon>Euglenozoa</taxon>
        <taxon>Kinetoplastea</taxon>
        <taxon>Metakinetoplastina</taxon>
        <taxon>Trypanosomatida</taxon>
        <taxon>Trypanosomatidae</taxon>
        <taxon>Trypanosoma</taxon>
        <taxon>Schizotrypanum</taxon>
    </lineage>
</organism>
<sequence>MSRFLEGARDLSRAFVFFVLLFSLFCITHTKCVVFSATMPVGVFFFFFFKLFRSGGRYFNFFIQMASRGMLGAVCLFGGLTMTGVALAGSRWRRVSTRRAQLNNEYANILAELRSLNDARLKEAEDLRQKKQENALLHETVTTLWADRLARYVQTNKELHSFLKALPEALGALKGLTSHYRYMATEMAKFLAFDVSCIKVHNFALLLEHGENVGIPRVIETIRQLLIAEPLVQVVCDSVVNIPADVSSPRSIGECSSSFVFCMEELDQAIEAAVLRYVDFQSDHGTKAPNAICDGVRKLTSEAKLNTFSKGDIIMQKEQRALRDLLLRDRRQLHTTEDLRSALKYVETVSDELCYENAKDGGLKASVSGDTAVKVAREQLLLWRKSAAVFLVQQQAKEVLGAYQLLLAETLTKTNSG</sequence>
<keyword evidence="1" id="KW-0175">Coiled coil</keyword>
<evidence type="ECO:0000256" key="1">
    <source>
        <dbReference type="SAM" id="Coils"/>
    </source>
</evidence>
<accession>A0A7J6YHF2</accession>
<evidence type="ECO:0000313" key="3">
    <source>
        <dbReference type="EMBL" id="KAF5225999.1"/>
    </source>
</evidence>
<keyword evidence="2" id="KW-0472">Membrane</keyword>
<dbReference type="Proteomes" id="UP000583944">
    <property type="component" value="Unassembled WGS sequence"/>
</dbReference>
<protein>
    <submittedName>
        <fullName evidence="3">Uncharacterized protein</fullName>
    </submittedName>
</protein>
<gene>
    <name evidence="3" type="ORF">ECC02_000928</name>
</gene>
<evidence type="ECO:0000256" key="2">
    <source>
        <dbReference type="SAM" id="Phobius"/>
    </source>
</evidence>
<proteinExistence type="predicted"/>
<evidence type="ECO:0000313" key="4">
    <source>
        <dbReference type="Proteomes" id="UP000583944"/>
    </source>
</evidence>
<comment type="caution">
    <text evidence="3">The sequence shown here is derived from an EMBL/GenBank/DDBJ whole genome shotgun (WGS) entry which is preliminary data.</text>
</comment>
<feature type="coiled-coil region" evidence="1">
    <location>
        <begin position="99"/>
        <end position="133"/>
    </location>
</feature>
<dbReference type="EMBL" id="JABDHM010000004">
    <property type="protein sequence ID" value="KAF5225999.1"/>
    <property type="molecule type" value="Genomic_DNA"/>
</dbReference>
<dbReference type="VEuPathDB" id="TriTrypDB:BCY84_12557"/>
<reference evidence="3 4" key="1">
    <citation type="journal article" date="2019" name="Genome Biol. Evol.">
        <title>Nanopore Sequencing Significantly Improves Genome Assembly of the Protozoan Parasite Trypanosoma cruzi.</title>
        <authorList>
            <person name="Diaz-Viraque F."/>
            <person name="Pita S."/>
            <person name="Greif G."/>
            <person name="de Souza R.C.M."/>
            <person name="Iraola G."/>
            <person name="Robello C."/>
        </authorList>
    </citation>
    <scope>NUCLEOTIDE SEQUENCE [LARGE SCALE GENOMIC DNA]</scope>
    <source>
        <strain evidence="3 4">Berenice</strain>
    </source>
</reference>
<name>A0A7J6YHF2_TRYCR</name>
<keyword evidence="2" id="KW-0812">Transmembrane</keyword>
<feature type="transmembrane region" description="Helical" evidence="2">
    <location>
        <begin position="69"/>
        <end position="89"/>
    </location>
</feature>
<dbReference type="AlphaFoldDB" id="A0A7J6YHF2"/>
<keyword evidence="2" id="KW-1133">Transmembrane helix</keyword>
<feature type="transmembrane region" description="Helical" evidence="2">
    <location>
        <begin position="16"/>
        <end position="49"/>
    </location>
</feature>